<dbReference type="GeneID" id="14407715"/>
<dbReference type="Proteomes" id="UP000010866">
    <property type="component" value="Chromosome"/>
</dbReference>
<accession>L0KWI1</accession>
<feature type="domain" description="Methanogenesis regulatory protein FilR1 middle" evidence="1">
    <location>
        <begin position="124"/>
        <end position="252"/>
    </location>
</feature>
<dbReference type="RefSeq" id="WP_015323485.1">
    <property type="nucleotide sequence ID" value="NC_019977.1"/>
</dbReference>
<dbReference type="KEGG" id="mhz:Metho_0016"/>
<sequence length="258" mass="30054">METLSETIWFSEKRKELMFLLLEGPKTSEEIEHKMGVAWRSMMLPVKELKEMDLLVTENSRYMLSSIGRIVTENAKPVSDIIDVLDKNTDYWANRNLKLIPRRLCRRLGELGNFSLIEPELKDMFELPEKYMTSISRSTHIMSVLSFFHPSYLSIFSEMASKGVEISLLLTESVWQRIKEDFQEHKDQLENIGNAHVFVYQHESAPPTIVATDVFLLLSIFNKEGRYDHRDILSFDASALQWGKELFLHYVESSIKVI</sequence>
<organism evidence="2 3">
    <name type="scientific">Methanomethylovorans hollandica (strain DSM 15978 / NBRC 107637 / DMS1)</name>
    <dbReference type="NCBI Taxonomy" id="867904"/>
    <lineage>
        <taxon>Archaea</taxon>
        <taxon>Methanobacteriati</taxon>
        <taxon>Methanobacteriota</taxon>
        <taxon>Stenosarchaea group</taxon>
        <taxon>Methanomicrobia</taxon>
        <taxon>Methanosarcinales</taxon>
        <taxon>Methanosarcinaceae</taxon>
        <taxon>Methanomethylovorans</taxon>
    </lineage>
</organism>
<dbReference type="STRING" id="867904.Metho_0016"/>
<name>L0KWI1_METHD</name>
<dbReference type="SUPFAM" id="SSF46785">
    <property type="entry name" value="Winged helix' DNA-binding domain"/>
    <property type="match status" value="1"/>
</dbReference>
<proteinExistence type="predicted"/>
<dbReference type="InterPro" id="IPR013561">
    <property type="entry name" value="FilR1_middle_dom"/>
</dbReference>
<gene>
    <name evidence="2" type="ordered locus">Metho_0016</name>
</gene>
<evidence type="ECO:0000259" key="1">
    <source>
        <dbReference type="Pfam" id="PF08350"/>
    </source>
</evidence>
<dbReference type="Pfam" id="PF08350">
    <property type="entry name" value="FilR1_middle"/>
    <property type="match status" value="1"/>
</dbReference>
<dbReference type="OrthoDB" id="11410at2157"/>
<evidence type="ECO:0000313" key="2">
    <source>
        <dbReference type="EMBL" id="AGB48314.1"/>
    </source>
</evidence>
<protein>
    <submittedName>
        <fullName evidence="2">Putative transcriptional regulator</fullName>
    </submittedName>
</protein>
<dbReference type="InterPro" id="IPR036390">
    <property type="entry name" value="WH_DNA-bd_sf"/>
</dbReference>
<dbReference type="EMBL" id="CP003362">
    <property type="protein sequence ID" value="AGB48314.1"/>
    <property type="molecule type" value="Genomic_DNA"/>
</dbReference>
<dbReference type="InterPro" id="IPR016490">
    <property type="entry name" value="Tscrpt_reg_HTH_AF0396-typ3"/>
</dbReference>
<dbReference type="PIRSF" id="PIRSF006692">
    <property type="entry name" value="TF_HTH_AF0396_prd"/>
    <property type="match status" value="1"/>
</dbReference>
<dbReference type="HOGENOM" id="CLU_062767_1_1_2"/>
<evidence type="ECO:0000313" key="3">
    <source>
        <dbReference type="Proteomes" id="UP000010866"/>
    </source>
</evidence>
<reference evidence="3" key="1">
    <citation type="submission" date="2012-02" db="EMBL/GenBank/DDBJ databases">
        <title>Complete sequence of chromosome of Methanomethylovorans hollandica DSM 15978.</title>
        <authorList>
            <person name="Lucas S."/>
            <person name="Copeland A."/>
            <person name="Lapidus A."/>
            <person name="Glavina del Rio T."/>
            <person name="Dalin E."/>
            <person name="Tice H."/>
            <person name="Bruce D."/>
            <person name="Goodwin L."/>
            <person name="Pitluck S."/>
            <person name="Peters L."/>
            <person name="Mikhailova N."/>
            <person name="Held B."/>
            <person name="Kyrpides N."/>
            <person name="Mavromatis K."/>
            <person name="Ivanova N."/>
            <person name="Brettin T."/>
            <person name="Detter J.C."/>
            <person name="Han C."/>
            <person name="Larimer F."/>
            <person name="Land M."/>
            <person name="Hauser L."/>
            <person name="Markowitz V."/>
            <person name="Cheng J.-F."/>
            <person name="Hugenholtz P."/>
            <person name="Woyke T."/>
            <person name="Wu D."/>
            <person name="Spring S."/>
            <person name="Schroeder M."/>
            <person name="Brambilla E."/>
            <person name="Klenk H.-P."/>
            <person name="Eisen J.A."/>
        </authorList>
    </citation>
    <scope>NUCLEOTIDE SEQUENCE [LARGE SCALE GENOMIC DNA]</scope>
    <source>
        <strain evidence="3">DSM 15978 / NBRC 107637 / DMS1</strain>
    </source>
</reference>
<keyword evidence="3" id="KW-1185">Reference proteome</keyword>
<dbReference type="AlphaFoldDB" id="L0KWI1"/>